<gene>
    <name evidence="2" type="ORF">P691DRAFT_773419</name>
</gene>
<dbReference type="AlphaFoldDB" id="A0A9P5XIM3"/>
<reference evidence="2" key="1">
    <citation type="submission" date="2020-11" db="EMBL/GenBank/DDBJ databases">
        <authorList>
            <consortium name="DOE Joint Genome Institute"/>
            <person name="Ahrendt S."/>
            <person name="Riley R."/>
            <person name="Andreopoulos W."/>
            <person name="Labutti K."/>
            <person name="Pangilinan J."/>
            <person name="Ruiz-Duenas F.J."/>
            <person name="Barrasa J.M."/>
            <person name="Sanchez-Garcia M."/>
            <person name="Camarero S."/>
            <person name="Miyauchi S."/>
            <person name="Serrano A."/>
            <person name="Linde D."/>
            <person name="Babiker R."/>
            <person name="Drula E."/>
            <person name="Ayuso-Fernandez I."/>
            <person name="Pacheco R."/>
            <person name="Padilla G."/>
            <person name="Ferreira P."/>
            <person name="Barriuso J."/>
            <person name="Kellner H."/>
            <person name="Castanera R."/>
            <person name="Alfaro M."/>
            <person name="Ramirez L."/>
            <person name="Pisabarro A.G."/>
            <person name="Kuo A."/>
            <person name="Tritt A."/>
            <person name="Lipzen A."/>
            <person name="He G."/>
            <person name="Yan M."/>
            <person name="Ng V."/>
            <person name="Cullen D."/>
            <person name="Martin F."/>
            <person name="Rosso M.-N."/>
            <person name="Henrissat B."/>
            <person name="Hibbett D."/>
            <person name="Martinez A.T."/>
            <person name="Grigoriev I.V."/>
        </authorList>
    </citation>
    <scope>NUCLEOTIDE SEQUENCE</scope>
    <source>
        <strain evidence="2">MF-IS2</strain>
    </source>
</reference>
<evidence type="ECO:0000256" key="1">
    <source>
        <dbReference type="SAM" id="MobiDB-lite"/>
    </source>
</evidence>
<evidence type="ECO:0000313" key="2">
    <source>
        <dbReference type="EMBL" id="KAF9451032.1"/>
    </source>
</evidence>
<accession>A0A9P5XIM3</accession>
<evidence type="ECO:0000313" key="3">
    <source>
        <dbReference type="Proteomes" id="UP000807342"/>
    </source>
</evidence>
<feature type="region of interest" description="Disordered" evidence="1">
    <location>
        <begin position="424"/>
        <end position="504"/>
    </location>
</feature>
<feature type="compositionally biased region" description="Gly residues" evidence="1">
    <location>
        <begin position="386"/>
        <end position="400"/>
    </location>
</feature>
<protein>
    <submittedName>
        <fullName evidence="2">Uncharacterized protein</fullName>
    </submittedName>
</protein>
<name>A0A9P5XIM3_9AGAR</name>
<dbReference type="EMBL" id="MU151092">
    <property type="protein sequence ID" value="KAF9451032.1"/>
    <property type="molecule type" value="Genomic_DNA"/>
</dbReference>
<feature type="compositionally biased region" description="Polar residues" evidence="1">
    <location>
        <begin position="673"/>
        <end position="690"/>
    </location>
</feature>
<feature type="compositionally biased region" description="Basic and acidic residues" evidence="1">
    <location>
        <begin position="451"/>
        <end position="462"/>
    </location>
</feature>
<dbReference type="InterPro" id="IPR032675">
    <property type="entry name" value="LRR_dom_sf"/>
</dbReference>
<feature type="compositionally biased region" description="Polar residues" evidence="1">
    <location>
        <begin position="725"/>
        <end position="742"/>
    </location>
</feature>
<organism evidence="2 3">
    <name type="scientific">Macrolepiota fuliginosa MF-IS2</name>
    <dbReference type="NCBI Taxonomy" id="1400762"/>
    <lineage>
        <taxon>Eukaryota</taxon>
        <taxon>Fungi</taxon>
        <taxon>Dikarya</taxon>
        <taxon>Basidiomycota</taxon>
        <taxon>Agaricomycotina</taxon>
        <taxon>Agaricomycetes</taxon>
        <taxon>Agaricomycetidae</taxon>
        <taxon>Agaricales</taxon>
        <taxon>Agaricineae</taxon>
        <taxon>Agaricaceae</taxon>
        <taxon>Macrolepiota</taxon>
    </lineage>
</organism>
<comment type="caution">
    <text evidence="2">The sequence shown here is derived from an EMBL/GenBank/DDBJ whole genome shotgun (WGS) entry which is preliminary data.</text>
</comment>
<feature type="compositionally biased region" description="Basic and acidic residues" evidence="1">
    <location>
        <begin position="332"/>
        <end position="346"/>
    </location>
</feature>
<dbReference type="SUPFAM" id="SSF52047">
    <property type="entry name" value="RNI-like"/>
    <property type="match status" value="1"/>
</dbReference>
<keyword evidence="3" id="KW-1185">Reference proteome</keyword>
<feature type="region of interest" description="Disordered" evidence="1">
    <location>
        <begin position="317"/>
        <end position="402"/>
    </location>
</feature>
<dbReference type="Gene3D" id="3.80.10.10">
    <property type="entry name" value="Ribonuclease Inhibitor"/>
    <property type="match status" value="1"/>
</dbReference>
<feature type="compositionally biased region" description="Polar residues" evidence="1">
    <location>
        <begin position="463"/>
        <end position="474"/>
    </location>
</feature>
<proteinExistence type="predicted"/>
<feature type="compositionally biased region" description="Acidic residues" evidence="1">
    <location>
        <begin position="375"/>
        <end position="385"/>
    </location>
</feature>
<dbReference type="Proteomes" id="UP000807342">
    <property type="component" value="Unassembled WGS sequence"/>
</dbReference>
<dbReference type="OrthoDB" id="3215314at2759"/>
<sequence length="768" mass="85357">MNFVPKTDGGGLVSSRWKNTPDVYVRPETCARGGGVPSLIWFCLQCMSEFPDQVHIPLKVSYRRSLRPPPKSFRVIDDIFASAMARQSDNNDLDAQRDLSTIDPRLWVVIVQVFDQIPSELRIYTIPLNDEFLPLLQGIQNTDTFSLLTILELPSCSALEDNTLADLRFLHTLAAFDASNTRISADGVLSLARTLQANSPLEATRKLTGPWGLRVLRLKHCSRIAGSTIYESLDRFPLLSVVDLRGTKCRPPSSTPSNFGFKPNQNRALFSSDLAASLKALQHGEDIGVFSSPEHYQYILRVKSLCHISTAKALDGTERRARPFQHPSSSRNQHEEYQEALEHDSYTQDEDSLSYSNDSEIPRGDQNISDGNDWYGEESEPEGGDTEGGGLEGAVDGEGGNAERLQWNSGAQIDYDSAVWRTAHARGPQSDPGILLPPGMRPPKRQRRSTRTPERAAERKPTNSEAANSAQDISQEAHEQDESDIDNSFGYSLPSKLSTSTPKPRKLHWYDADRKRLNTYVPLNSAKGKHDHKLMLHRPVQSWIWLEKELDMLLAKEIRWEQARANKNVPVVVSVAPNKGSKIQEGLQAMTTIALQRRQLQNSQTKNDLLQVTSGNPFAKRPGITDHQLGTSTQKMLRPISSLQIPEFTREVFQQSQDKGITDPFSDTVVGGSMSQRTNNSAGTTKSLSAQVPFARLPKTGLPGGDSPGEEHLRRRGTRTPGSLPMTSNPTPSNSEKSNIVKSSKKRGKDEQPKQPSFNWAAWASKKP</sequence>
<feature type="region of interest" description="Disordered" evidence="1">
    <location>
        <begin position="657"/>
        <end position="768"/>
    </location>
</feature>